<reference evidence="1 2" key="1">
    <citation type="submission" date="2018-11" db="EMBL/GenBank/DDBJ databases">
        <title>Draft genome of Simplicispira Flexivirga sp. BO-16.</title>
        <authorList>
            <person name="Im W.T."/>
        </authorList>
    </citation>
    <scope>NUCLEOTIDE SEQUENCE [LARGE SCALE GENOMIC DNA]</scope>
    <source>
        <strain evidence="1 2">BO-16</strain>
    </source>
</reference>
<evidence type="ECO:0000313" key="2">
    <source>
        <dbReference type="Proteomes" id="UP000271678"/>
    </source>
</evidence>
<sequence>MSEPASRRIWLTELTSAVGLPGAALVDAAGYSRFKHGDAAVARRFAVALAALAAQRLPSRPVLVTSSAFGRVPPAAYSLVLPFVHQLRALRTDLEVGTFGVRREGISNGDYSRMTLAARRGAITAGDLTPDRDVAGRLVLALDDIRVTGNHERAMDRCLLEAGVDEVWHLYVVQAGQFAVSPQIESVLNESAIDGVQALLSIASGQRFVPNARLCRRVLALPDGELRVFVEQAPPALLRWLESAMAQDGLAAVPAYRERVRVWDEVRGLAHRETQTSAG</sequence>
<protein>
    <recommendedName>
        <fullName evidence="3">Phosphoribosyltransferase</fullName>
    </recommendedName>
</protein>
<keyword evidence="2" id="KW-1185">Reference proteome</keyword>
<dbReference type="SUPFAM" id="SSF53271">
    <property type="entry name" value="PRTase-like"/>
    <property type="match status" value="1"/>
</dbReference>
<organism evidence="1 2">
    <name type="scientific">Flexivirga caeni</name>
    <dbReference type="NCBI Taxonomy" id="2294115"/>
    <lineage>
        <taxon>Bacteria</taxon>
        <taxon>Bacillati</taxon>
        <taxon>Actinomycetota</taxon>
        <taxon>Actinomycetes</taxon>
        <taxon>Micrococcales</taxon>
        <taxon>Dermacoccaceae</taxon>
        <taxon>Flexivirga</taxon>
    </lineage>
</organism>
<accession>A0A3M9M0B7</accession>
<dbReference type="InterPro" id="IPR028944">
    <property type="entry name" value="PRTase_ComF-like"/>
</dbReference>
<evidence type="ECO:0008006" key="3">
    <source>
        <dbReference type="Google" id="ProtNLM"/>
    </source>
</evidence>
<gene>
    <name evidence="1" type="ORF">EFY87_17380</name>
</gene>
<proteinExistence type="predicted"/>
<dbReference type="EMBL" id="RJJQ01000021">
    <property type="protein sequence ID" value="RNI19026.1"/>
    <property type="molecule type" value="Genomic_DNA"/>
</dbReference>
<dbReference type="AlphaFoldDB" id="A0A3M9M0B7"/>
<name>A0A3M9M0B7_9MICO</name>
<dbReference type="InterPro" id="IPR029057">
    <property type="entry name" value="PRTase-like"/>
</dbReference>
<dbReference type="Proteomes" id="UP000271678">
    <property type="component" value="Unassembled WGS sequence"/>
</dbReference>
<comment type="caution">
    <text evidence="1">The sequence shown here is derived from an EMBL/GenBank/DDBJ whole genome shotgun (WGS) entry which is preliminary data.</text>
</comment>
<evidence type="ECO:0000313" key="1">
    <source>
        <dbReference type="EMBL" id="RNI19026.1"/>
    </source>
</evidence>
<dbReference type="OrthoDB" id="8420922at2"/>
<dbReference type="RefSeq" id="WP_123272750.1">
    <property type="nucleotide sequence ID" value="NZ_RJJQ01000021.1"/>
</dbReference>
<dbReference type="Pfam" id="PF15610">
    <property type="entry name" value="PRTase_3"/>
    <property type="match status" value="1"/>
</dbReference>